<feature type="domain" description="SnoaL-like" evidence="1">
    <location>
        <begin position="18"/>
        <end position="55"/>
    </location>
</feature>
<dbReference type="InterPro" id="IPR037401">
    <property type="entry name" value="SnoaL-like"/>
</dbReference>
<evidence type="ECO:0000313" key="3">
    <source>
        <dbReference type="Proteomes" id="UP001597145"/>
    </source>
</evidence>
<name>A0ABW4FRJ2_9PSEU</name>
<reference evidence="3" key="1">
    <citation type="journal article" date="2019" name="Int. J. Syst. Evol. Microbiol.">
        <title>The Global Catalogue of Microorganisms (GCM) 10K type strain sequencing project: providing services to taxonomists for standard genome sequencing and annotation.</title>
        <authorList>
            <consortium name="The Broad Institute Genomics Platform"/>
            <consortium name="The Broad Institute Genome Sequencing Center for Infectious Disease"/>
            <person name="Wu L."/>
            <person name="Ma J."/>
        </authorList>
    </citation>
    <scope>NUCLEOTIDE SEQUENCE [LARGE SCALE GENOMIC DNA]</scope>
    <source>
        <strain evidence="3">JCM 12165</strain>
    </source>
</reference>
<dbReference type="Pfam" id="PF13577">
    <property type="entry name" value="SnoaL_4"/>
    <property type="match status" value="1"/>
</dbReference>
<comment type="caution">
    <text evidence="2">The sequence shown here is derived from an EMBL/GenBank/DDBJ whole genome shotgun (WGS) entry which is preliminary data.</text>
</comment>
<dbReference type="RefSeq" id="WP_343978475.1">
    <property type="nucleotide sequence ID" value="NZ_BAAAJG010000010.1"/>
</dbReference>
<proteinExistence type="predicted"/>
<keyword evidence="3" id="KW-1185">Reference proteome</keyword>
<evidence type="ECO:0000259" key="1">
    <source>
        <dbReference type="Pfam" id="PF13577"/>
    </source>
</evidence>
<organism evidence="2 3">
    <name type="scientific">Pseudonocardia aurantiaca</name>
    <dbReference type="NCBI Taxonomy" id="75290"/>
    <lineage>
        <taxon>Bacteria</taxon>
        <taxon>Bacillati</taxon>
        <taxon>Actinomycetota</taxon>
        <taxon>Actinomycetes</taxon>
        <taxon>Pseudonocardiales</taxon>
        <taxon>Pseudonocardiaceae</taxon>
        <taxon>Pseudonocardia</taxon>
    </lineage>
</organism>
<evidence type="ECO:0000313" key="2">
    <source>
        <dbReference type="EMBL" id="MFD1532753.1"/>
    </source>
</evidence>
<dbReference type="EMBL" id="JBHUCP010000019">
    <property type="protein sequence ID" value="MFD1532753.1"/>
    <property type="molecule type" value="Genomic_DNA"/>
</dbReference>
<dbReference type="Gene3D" id="3.10.450.50">
    <property type="match status" value="1"/>
</dbReference>
<dbReference type="Proteomes" id="UP001597145">
    <property type="component" value="Unassembled WGS sequence"/>
</dbReference>
<dbReference type="InterPro" id="IPR032710">
    <property type="entry name" value="NTF2-like_dom_sf"/>
</dbReference>
<gene>
    <name evidence="2" type="ORF">ACFSCY_25345</name>
</gene>
<sequence length="62" mass="7100">MDSSGTQILRSTEGWLDALEAVQAITRMEYRYWRACDNKDPDGFRRCFVRSGAGDKKLLTGR</sequence>
<accession>A0ABW4FRJ2</accession>
<dbReference type="SUPFAM" id="SSF54427">
    <property type="entry name" value="NTF2-like"/>
    <property type="match status" value="1"/>
</dbReference>
<protein>
    <submittedName>
        <fullName evidence="2">Nuclear transport factor 2 family protein</fullName>
    </submittedName>
</protein>